<evidence type="ECO:0000256" key="1">
    <source>
        <dbReference type="SAM" id="MobiDB-lite"/>
    </source>
</evidence>
<feature type="region of interest" description="Disordered" evidence="1">
    <location>
        <begin position="23"/>
        <end position="56"/>
    </location>
</feature>
<feature type="signal peptide" evidence="2">
    <location>
        <begin position="1"/>
        <end position="16"/>
    </location>
</feature>
<gene>
    <name evidence="3" type="ORF">EVOR1521_LOCUS17931</name>
</gene>
<proteinExistence type="predicted"/>
<comment type="caution">
    <text evidence="3">The sequence shown here is derived from an EMBL/GenBank/DDBJ whole genome shotgun (WGS) entry which is preliminary data.</text>
</comment>
<organism evidence="3 4">
    <name type="scientific">Effrenium voratum</name>
    <dbReference type="NCBI Taxonomy" id="2562239"/>
    <lineage>
        <taxon>Eukaryota</taxon>
        <taxon>Sar</taxon>
        <taxon>Alveolata</taxon>
        <taxon>Dinophyceae</taxon>
        <taxon>Suessiales</taxon>
        <taxon>Symbiodiniaceae</taxon>
        <taxon>Effrenium</taxon>
    </lineage>
</organism>
<dbReference type="AlphaFoldDB" id="A0AA36IT28"/>
<evidence type="ECO:0000313" key="4">
    <source>
        <dbReference type="Proteomes" id="UP001178507"/>
    </source>
</evidence>
<name>A0AA36IT28_9DINO</name>
<dbReference type="Proteomes" id="UP001178507">
    <property type="component" value="Unassembled WGS sequence"/>
</dbReference>
<feature type="chain" id="PRO_5041448424" evidence="2">
    <location>
        <begin position="17"/>
        <end position="164"/>
    </location>
</feature>
<keyword evidence="2" id="KW-0732">Signal</keyword>
<evidence type="ECO:0000256" key="2">
    <source>
        <dbReference type="SAM" id="SignalP"/>
    </source>
</evidence>
<reference evidence="3" key="1">
    <citation type="submission" date="2023-08" db="EMBL/GenBank/DDBJ databases">
        <authorList>
            <person name="Chen Y."/>
            <person name="Shah S."/>
            <person name="Dougan E. K."/>
            <person name="Thang M."/>
            <person name="Chan C."/>
        </authorList>
    </citation>
    <scope>NUCLEOTIDE SEQUENCE</scope>
</reference>
<feature type="compositionally biased region" description="Polar residues" evidence="1">
    <location>
        <begin position="37"/>
        <end position="48"/>
    </location>
</feature>
<evidence type="ECO:0000313" key="3">
    <source>
        <dbReference type="EMBL" id="CAJ1392972.1"/>
    </source>
</evidence>
<keyword evidence="4" id="KW-1185">Reference proteome</keyword>
<accession>A0AA36IT28</accession>
<dbReference type="EMBL" id="CAUJNA010002446">
    <property type="protein sequence ID" value="CAJ1392972.1"/>
    <property type="molecule type" value="Genomic_DNA"/>
</dbReference>
<protein>
    <submittedName>
        <fullName evidence="3">Uncharacterized protein</fullName>
    </submittedName>
</protein>
<sequence>MLAKLVLLCAVTGALAGLKWGSVNQTDSKENPEPDSSDLQGMESTTEPDGSDVASKKRLPSWLLSLSPPPPPPVGPYNPYPATPGADFIRYLNHDFKQGYVLHQEHDPSIQDPWKCWTVTKEKGFNAMSYSAVHRDCYFKNVPVPFPGATALDPWHDGFCQVKM</sequence>